<protein>
    <submittedName>
        <fullName evidence="7">Uncharacterized protein</fullName>
    </submittedName>
</protein>
<feature type="transmembrane region" description="Helical" evidence="4">
    <location>
        <begin position="1386"/>
        <end position="1405"/>
    </location>
</feature>
<dbReference type="SUPFAM" id="SSF81296">
    <property type="entry name" value="E set domains"/>
    <property type="match status" value="1"/>
</dbReference>
<proteinExistence type="predicted"/>
<evidence type="ECO:0000256" key="1">
    <source>
        <dbReference type="ARBA" id="ARBA00023043"/>
    </source>
</evidence>
<feature type="compositionally biased region" description="Polar residues" evidence="3">
    <location>
        <begin position="214"/>
        <end position="241"/>
    </location>
</feature>
<feature type="region of interest" description="Disordered" evidence="3">
    <location>
        <begin position="427"/>
        <end position="452"/>
    </location>
</feature>
<feature type="domain" description="IPT/TIG" evidence="5">
    <location>
        <begin position="825"/>
        <end position="893"/>
    </location>
</feature>
<dbReference type="Pfam" id="PF12796">
    <property type="entry name" value="Ank_2"/>
    <property type="match status" value="1"/>
</dbReference>
<feature type="compositionally biased region" description="Low complexity" evidence="3">
    <location>
        <begin position="92"/>
        <end position="117"/>
    </location>
</feature>
<sequence>MSQSGDPSSSIFPRFEPVILEEMENLYDDSDVRCFNPALLESTEQNSSRELDNMFFQTSSATNISRSASYISPSKLTSNGATSNPNADFAESHSSPSDTRSDSPGDSSSSSSADSPPGHARTESLNSLHDAAFSPSTSEQFPDGWPNSDDFPGENTFFGQVNRTPSLQDDFLMDTDIEISNKAMDSAFDFESAASSPSPLKLEPAAEPKAKPQPSRSIMQGPSSNIDQVMQSNSPSSSFPRQTPPFYFKGSSKSPTPTGFSTKTRSNPKQWDRGSPSSELEKPFGGISMNSDSPINATLSPSLNFGIHGFNVENMKNGALPPYHVNGAAMAAGQANPNNPPFLFVHPTSLKSRVETQIPIKLTLHPLLPGVKKLRLPRHAISKPKFFAKPDTERSPEILELLTSVVCTSAMQDKAKLDRAFARARGEIVSSQRATESETSRDNGSQEETPLEGAEVKICSGCIQRERKRASRKKLRKPEEDELFQKDEDKRIVVFNTTELRDWVESPTSPVDENSGPTTPIIPRGSVQVELPMRIACYCRHQSEKLGFRVIFTIRDYIGNVIAQTITNSIMITDDHKTHIPVSAAQPNATLPDRARVPGAGVFPAASTANKPASLASASSFRLSHSATDLQALRNHPHPLTPGPGPLSQNQSVSPAMSSTTPRNLSRQASPTDFPGPSSKRRKQSGSGKVPATLTMTKMDAPRAPAGQPTGPPTVGAQFPPNFGPFASQAERPFVTPASTTPHFTNGPPTPNANDSVFFNPVERSQAPEDIVNQLVSAPSSAHTSRPGSPGPSTRNVTAASAPALQTPMWSIPPPNPPTRLPTMIHKLVPAEGSVSGGSEVTLLGSGFYPGMEVVFGDTLATTTTFWGDKCLNCLTPPALHPGSVPVTFKHEHPKFGQVQQHSQPMMPKQQIFFRYVDDRELQMYRVALAILGQKLRNPADAFTTAQQIMGADTNSLWGMQNNYQNGGGQQRHAGNSASQGNDMSDLDARMVVFLDFMSLDDSSHSTRFDNESSSGQTLLHYASSLNLTRFVSRLLDSGADPNAQDNNGNTPLHLAALAGQAHIIHRLRFSGANVAARNIRGYTPADLASTLDAHQAAFGPERHYRSRSVGSTPSPRRRLSSASLDMSWGTSSSGEEVDASSSSPEDSDDESVQSDVVRDTSDEPLYYPPSRRASTAHETNAAFFYGHSQEGNVQASNTLASNEAEPDTAIGKMFSPPVALVAWRDQLAGQIHQFQQSVNRAFPNLPALPPIPALPDYQTHPMMRRISSLVPNRPTAPWPTTIVRDGWDRLTGTLAPPAYDELYPVKEEDEAFNVKKASVVRAAADATADQHFESIAEASSSSSLTPKEIGDVRIGRDNISPEEQEKLRQAHAQKMKRIRSDRNLFFIWIPLLVIIVVAMMRNLIPNIGHGISQGYEFIKSRYRSQPVEELVGT</sequence>
<dbReference type="PROSITE" id="PS50088">
    <property type="entry name" value="ANK_REPEAT"/>
    <property type="match status" value="2"/>
</dbReference>
<evidence type="ECO:0000256" key="3">
    <source>
        <dbReference type="SAM" id="MobiDB-lite"/>
    </source>
</evidence>
<evidence type="ECO:0000259" key="6">
    <source>
        <dbReference type="Pfam" id="PF25603"/>
    </source>
</evidence>
<dbReference type="InterPro" id="IPR002909">
    <property type="entry name" value="IPT_dom"/>
</dbReference>
<dbReference type="Gene3D" id="1.25.40.20">
    <property type="entry name" value="Ankyrin repeat-containing domain"/>
    <property type="match status" value="2"/>
</dbReference>
<dbReference type="EMBL" id="PDNA01000194">
    <property type="protein sequence ID" value="PGH04896.1"/>
    <property type="molecule type" value="Genomic_DNA"/>
</dbReference>
<keyword evidence="4" id="KW-1133">Transmembrane helix</keyword>
<feature type="compositionally biased region" description="Polar residues" evidence="3">
    <location>
        <begin position="72"/>
        <end position="86"/>
    </location>
</feature>
<dbReference type="InterPro" id="IPR002110">
    <property type="entry name" value="Ankyrin_rpt"/>
</dbReference>
<dbReference type="InterPro" id="IPR014756">
    <property type="entry name" value="Ig_E-set"/>
</dbReference>
<dbReference type="InterPro" id="IPR057962">
    <property type="entry name" value="SPT23_MGA2_DBD"/>
</dbReference>
<accession>A0A2B7X751</accession>
<keyword evidence="1 2" id="KW-0040">ANK repeat</keyword>
<feature type="region of interest" description="Disordered" evidence="3">
    <location>
        <begin position="504"/>
        <end position="523"/>
    </location>
</feature>
<dbReference type="SUPFAM" id="SSF48403">
    <property type="entry name" value="Ankyrin repeat"/>
    <property type="match status" value="1"/>
</dbReference>
<feature type="domain" description="SPT23/MGA2-like DNA-binding" evidence="6">
    <location>
        <begin position="345"/>
        <end position="577"/>
    </location>
</feature>
<keyword evidence="4" id="KW-0812">Transmembrane</keyword>
<evidence type="ECO:0000259" key="5">
    <source>
        <dbReference type="Pfam" id="PF01833"/>
    </source>
</evidence>
<feature type="repeat" description="ANK" evidence="2">
    <location>
        <begin position="1048"/>
        <end position="1080"/>
    </location>
</feature>
<dbReference type="GO" id="GO:0006357">
    <property type="term" value="P:regulation of transcription by RNA polymerase II"/>
    <property type="evidence" value="ECO:0007669"/>
    <property type="project" value="TreeGrafter"/>
</dbReference>
<name>A0A2B7X751_POLH7</name>
<dbReference type="Proteomes" id="UP000224634">
    <property type="component" value="Unassembled WGS sequence"/>
</dbReference>
<evidence type="ECO:0000256" key="2">
    <source>
        <dbReference type="PROSITE-ProRule" id="PRU00023"/>
    </source>
</evidence>
<feature type="region of interest" description="Disordered" evidence="3">
    <location>
        <begin position="72"/>
        <end position="162"/>
    </location>
</feature>
<evidence type="ECO:0000256" key="4">
    <source>
        <dbReference type="SAM" id="Phobius"/>
    </source>
</evidence>
<dbReference type="PROSITE" id="PS50297">
    <property type="entry name" value="ANK_REP_REGION"/>
    <property type="match status" value="2"/>
</dbReference>
<reference evidence="7 8" key="1">
    <citation type="submission" date="2017-10" db="EMBL/GenBank/DDBJ databases">
        <title>Comparative genomics in systemic dimorphic fungi from Ajellomycetaceae.</title>
        <authorList>
            <person name="Munoz J.F."/>
            <person name="Mcewen J.G."/>
            <person name="Clay O.K."/>
            <person name="Cuomo C.A."/>
        </authorList>
    </citation>
    <scope>NUCLEOTIDE SEQUENCE [LARGE SCALE GENOMIC DNA]</scope>
    <source>
        <strain evidence="7 8">UAMH7299</strain>
    </source>
</reference>
<feature type="repeat" description="ANK" evidence="2">
    <location>
        <begin position="1015"/>
        <end position="1047"/>
    </location>
</feature>
<dbReference type="SMART" id="SM00248">
    <property type="entry name" value="ANK"/>
    <property type="match status" value="2"/>
</dbReference>
<dbReference type="GO" id="GO:0003712">
    <property type="term" value="F:transcription coregulator activity"/>
    <property type="evidence" value="ECO:0007669"/>
    <property type="project" value="TreeGrafter"/>
</dbReference>
<dbReference type="Pfam" id="PF01833">
    <property type="entry name" value="TIG"/>
    <property type="match status" value="1"/>
</dbReference>
<feature type="region of interest" description="Disordered" evidence="3">
    <location>
        <begin position="1099"/>
        <end position="1174"/>
    </location>
</feature>
<gene>
    <name evidence="7" type="ORF">AJ80_08445</name>
</gene>
<evidence type="ECO:0000313" key="7">
    <source>
        <dbReference type="EMBL" id="PGH04896.1"/>
    </source>
</evidence>
<dbReference type="CDD" id="cd00102">
    <property type="entry name" value="IPT"/>
    <property type="match status" value="1"/>
</dbReference>
<comment type="caution">
    <text evidence="7">The sequence shown here is derived from an EMBL/GenBank/DDBJ whole genome shotgun (WGS) entry which is preliminary data.</text>
</comment>
<dbReference type="GO" id="GO:0003690">
    <property type="term" value="F:double-stranded DNA binding"/>
    <property type="evidence" value="ECO:0007669"/>
    <property type="project" value="TreeGrafter"/>
</dbReference>
<dbReference type="PANTHER" id="PTHR23335:SF1">
    <property type="entry name" value="CALMODULIN-BINDING TRANSCRIPTION ACTIVATOR, ISOFORM F"/>
    <property type="match status" value="1"/>
</dbReference>
<feature type="compositionally biased region" description="Polar residues" evidence="3">
    <location>
        <begin position="251"/>
        <end position="269"/>
    </location>
</feature>
<keyword evidence="4" id="KW-0472">Membrane</keyword>
<dbReference type="Pfam" id="PF25603">
    <property type="entry name" value="SPT23_MGA2_DBD"/>
    <property type="match status" value="1"/>
</dbReference>
<dbReference type="InterPro" id="IPR036770">
    <property type="entry name" value="Ankyrin_rpt-contain_sf"/>
</dbReference>
<dbReference type="PANTHER" id="PTHR23335">
    <property type="entry name" value="CALMODULIN-BINDING TRANSCRIPTION ACTIVATOR CAMTA"/>
    <property type="match status" value="1"/>
</dbReference>
<feature type="compositionally biased region" description="Low complexity" evidence="3">
    <location>
        <begin position="190"/>
        <end position="203"/>
    </location>
</feature>
<feature type="region of interest" description="Disordered" evidence="3">
    <location>
        <begin position="190"/>
        <end position="293"/>
    </location>
</feature>
<feature type="region of interest" description="Disordered" evidence="3">
    <location>
        <begin position="633"/>
        <end position="758"/>
    </location>
</feature>
<dbReference type="InterPro" id="IPR013783">
    <property type="entry name" value="Ig-like_fold"/>
</dbReference>
<keyword evidence="8" id="KW-1185">Reference proteome</keyword>
<feature type="compositionally biased region" description="Low complexity" evidence="3">
    <location>
        <begin position="1132"/>
        <end position="1145"/>
    </location>
</feature>
<dbReference type="GO" id="GO:0005634">
    <property type="term" value="C:nucleus"/>
    <property type="evidence" value="ECO:0007669"/>
    <property type="project" value="TreeGrafter"/>
</dbReference>
<dbReference type="STRING" id="1447883.A0A2B7X751"/>
<evidence type="ECO:0000313" key="8">
    <source>
        <dbReference type="Proteomes" id="UP000224634"/>
    </source>
</evidence>
<feature type="region of interest" description="Disordered" evidence="3">
    <location>
        <begin position="777"/>
        <end position="798"/>
    </location>
</feature>
<organism evidence="7 8">
    <name type="scientific">Polytolypa hystricis (strain UAMH7299)</name>
    <dbReference type="NCBI Taxonomy" id="1447883"/>
    <lineage>
        <taxon>Eukaryota</taxon>
        <taxon>Fungi</taxon>
        <taxon>Dikarya</taxon>
        <taxon>Ascomycota</taxon>
        <taxon>Pezizomycotina</taxon>
        <taxon>Eurotiomycetes</taxon>
        <taxon>Eurotiomycetidae</taxon>
        <taxon>Onygenales</taxon>
        <taxon>Onygenales incertae sedis</taxon>
        <taxon>Polytolypa</taxon>
    </lineage>
</organism>
<dbReference type="OrthoDB" id="71307at2759"/>
<feature type="compositionally biased region" description="Polar residues" evidence="3">
    <location>
        <begin position="506"/>
        <end position="518"/>
    </location>
</feature>
<feature type="compositionally biased region" description="Polar residues" evidence="3">
    <location>
        <begin position="648"/>
        <end position="671"/>
    </location>
</feature>
<dbReference type="Gene3D" id="2.60.40.10">
    <property type="entry name" value="Immunoglobulins"/>
    <property type="match status" value="1"/>
</dbReference>